<dbReference type="InterPro" id="IPR031321">
    <property type="entry name" value="UCP012641"/>
</dbReference>
<protein>
    <recommendedName>
        <fullName evidence="1">Zinc-ribbon domain-containing protein</fullName>
    </recommendedName>
</protein>
<keyword evidence="5" id="KW-1185">Reference proteome</keyword>
<dbReference type="Proteomes" id="UP000290037">
    <property type="component" value="Unassembled WGS sequence"/>
</dbReference>
<reference evidence="2 5" key="3">
    <citation type="submission" date="2018-07" db="EMBL/GenBank/DDBJ databases">
        <title>Leeuwenhoekiella genomics.</title>
        <authorList>
            <person name="Tahon G."/>
            <person name="Willems A."/>
        </authorList>
    </citation>
    <scope>NUCLEOTIDE SEQUENCE [LARGE SCALE GENOMIC DNA]</scope>
    <source>
        <strain evidence="2 5">LMG 24856</strain>
    </source>
</reference>
<dbReference type="STRING" id="573501.SAMN04487999_0124"/>
<name>A0A1M5SRC2_9FLAO</name>
<sequence length="350" mass="40428">MKLFQCSNCKNPVYFENTTCEKCGNNLGYLNAIEGIVSFPADQKTVITPTKEKTALTYCANRQYNACNWLVATESPTPFCEACSTNRTIPDLSIPENKLDWQKIETAKHRLFYALHKLKLPTKFIINKQPLNLTFDFLAPDPSNPSAIKTGHANGLITLNIQEANAAHREYIKEQLSERYRTLLGHFRHEVGHFYWEVLIQPNAKNLEEFRALFGDDTQDYGQALEAHYKNGAPENWRESYISSYATMHAWEDWAETWAHYLHLMDMLETSYSFGLSLDPEISKVRNLEVACDFDPYEEKDFQKIIKHYLPLTYALNSLNRSMGHQDAYPFVLSPPVIEKLTFIHKVVRL</sequence>
<evidence type="ECO:0000313" key="5">
    <source>
        <dbReference type="Proteomes" id="UP000290037"/>
    </source>
</evidence>
<organism evidence="3 4">
    <name type="scientific">Leeuwenhoekiella palythoae</name>
    <dbReference type="NCBI Taxonomy" id="573501"/>
    <lineage>
        <taxon>Bacteria</taxon>
        <taxon>Pseudomonadati</taxon>
        <taxon>Bacteroidota</taxon>
        <taxon>Flavobacteriia</taxon>
        <taxon>Flavobacteriales</taxon>
        <taxon>Flavobacteriaceae</taxon>
        <taxon>Leeuwenhoekiella</taxon>
    </lineage>
</organism>
<dbReference type="RefSeq" id="WP_072979271.1">
    <property type="nucleotide sequence ID" value="NZ_FQXT01000001.1"/>
</dbReference>
<dbReference type="OrthoDB" id="256753at2"/>
<dbReference type="InterPro" id="IPR011201">
    <property type="entry name" value="Zinc-ribbon_6_bact"/>
</dbReference>
<reference evidence="3" key="1">
    <citation type="submission" date="2016-11" db="EMBL/GenBank/DDBJ databases">
        <authorList>
            <person name="Jaros S."/>
            <person name="Januszkiewicz K."/>
            <person name="Wedrychowicz H."/>
        </authorList>
    </citation>
    <scope>NUCLEOTIDE SEQUENCE [LARGE SCALE GENOMIC DNA]</scope>
    <source>
        <strain evidence="3">DSM 19859</strain>
    </source>
</reference>
<dbReference type="PIRSF" id="PIRSF012641">
    <property type="entry name" value="UCP012641"/>
    <property type="match status" value="1"/>
</dbReference>
<accession>A0A1M5SRC2</accession>
<dbReference type="Proteomes" id="UP000184240">
    <property type="component" value="Unassembled WGS sequence"/>
</dbReference>
<dbReference type="EMBL" id="QOVN01000004">
    <property type="protein sequence ID" value="RXG28890.1"/>
    <property type="molecule type" value="Genomic_DNA"/>
</dbReference>
<feature type="domain" description="Zinc-ribbon" evidence="1">
    <location>
        <begin position="3"/>
        <end position="93"/>
    </location>
</feature>
<reference evidence="4" key="2">
    <citation type="submission" date="2016-11" db="EMBL/GenBank/DDBJ databases">
        <authorList>
            <person name="Varghese N."/>
            <person name="Submissions S."/>
        </authorList>
    </citation>
    <scope>NUCLEOTIDE SEQUENCE [LARGE SCALE GENOMIC DNA]</scope>
    <source>
        <strain evidence="4">DSM 19859</strain>
    </source>
</reference>
<proteinExistence type="predicted"/>
<gene>
    <name evidence="2" type="ORF">DSM01_2352</name>
    <name evidence="3" type="ORF">SAMN04487999_0124</name>
</gene>
<evidence type="ECO:0000313" key="2">
    <source>
        <dbReference type="EMBL" id="RXG28890.1"/>
    </source>
</evidence>
<evidence type="ECO:0000313" key="3">
    <source>
        <dbReference type="EMBL" id="SHH40868.1"/>
    </source>
</evidence>
<evidence type="ECO:0000313" key="4">
    <source>
        <dbReference type="Proteomes" id="UP000184240"/>
    </source>
</evidence>
<dbReference type="Gene3D" id="3.40.390.70">
    <property type="match status" value="1"/>
</dbReference>
<dbReference type="Pfam" id="PF15887">
    <property type="entry name" value="Peptidase_Mx"/>
    <property type="match status" value="1"/>
</dbReference>
<evidence type="ECO:0000259" key="1">
    <source>
        <dbReference type="Pfam" id="PF10005"/>
    </source>
</evidence>
<dbReference type="Pfam" id="PF10005">
    <property type="entry name" value="Zn_ribbon_DZR_6"/>
    <property type="match status" value="1"/>
</dbReference>
<dbReference type="EMBL" id="FQXT01000001">
    <property type="protein sequence ID" value="SHH40868.1"/>
    <property type="molecule type" value="Genomic_DNA"/>
</dbReference>
<dbReference type="AlphaFoldDB" id="A0A1M5SRC2"/>